<organism evidence="9 10">
    <name type="scientific">Coemansia spiralis</name>
    <dbReference type="NCBI Taxonomy" id="417178"/>
    <lineage>
        <taxon>Eukaryota</taxon>
        <taxon>Fungi</taxon>
        <taxon>Fungi incertae sedis</taxon>
        <taxon>Zoopagomycota</taxon>
        <taxon>Kickxellomycotina</taxon>
        <taxon>Kickxellomycetes</taxon>
        <taxon>Kickxellales</taxon>
        <taxon>Kickxellaceae</taxon>
        <taxon>Coemansia</taxon>
    </lineage>
</organism>
<reference evidence="9" key="1">
    <citation type="submission" date="2022-07" db="EMBL/GenBank/DDBJ databases">
        <title>Phylogenomic reconstructions and comparative analyses of Kickxellomycotina fungi.</title>
        <authorList>
            <person name="Reynolds N.K."/>
            <person name="Stajich J.E."/>
            <person name="Barry K."/>
            <person name="Grigoriev I.V."/>
            <person name="Crous P."/>
            <person name="Smith M.E."/>
        </authorList>
    </citation>
    <scope>NUCLEOTIDE SEQUENCE</scope>
    <source>
        <strain evidence="9">NRRL 3115</strain>
    </source>
</reference>
<comment type="subcellular location">
    <subcellularLocation>
        <location evidence="1">Cytoplasm</location>
    </subcellularLocation>
</comment>
<comment type="similarity">
    <text evidence="2">Belongs to the low molecular weight phosphotyrosine protein phosphatase family.</text>
</comment>
<evidence type="ECO:0000256" key="4">
    <source>
        <dbReference type="ARBA" id="ARBA00022801"/>
    </source>
</evidence>
<dbReference type="PANTHER" id="PTHR11717:SF7">
    <property type="entry name" value="LOW MOLECULAR WEIGHT PHOSPHOTYROSINE PROTEIN PHOSPHATASE"/>
    <property type="match status" value="1"/>
</dbReference>
<dbReference type="InterPro" id="IPR050438">
    <property type="entry name" value="LMW_PTPase"/>
</dbReference>
<accession>A0A9W8KWM3</accession>
<comment type="catalytic activity">
    <reaction evidence="6">
        <text>O-phospho-L-tyrosyl-[protein] + H2O = L-tyrosyl-[protein] + phosphate</text>
        <dbReference type="Rhea" id="RHEA:10684"/>
        <dbReference type="Rhea" id="RHEA-COMP:10136"/>
        <dbReference type="Rhea" id="RHEA-COMP:20101"/>
        <dbReference type="ChEBI" id="CHEBI:15377"/>
        <dbReference type="ChEBI" id="CHEBI:43474"/>
        <dbReference type="ChEBI" id="CHEBI:46858"/>
        <dbReference type="ChEBI" id="CHEBI:61978"/>
        <dbReference type="EC" id="3.1.3.48"/>
    </reaction>
</comment>
<feature type="active site" description="Nucleophile" evidence="7">
    <location>
        <position position="15"/>
    </location>
</feature>
<evidence type="ECO:0000256" key="7">
    <source>
        <dbReference type="PIRSR" id="PIRSR617867-1"/>
    </source>
</evidence>
<feature type="active site" description="Proton donor" evidence="7">
    <location>
        <position position="131"/>
    </location>
</feature>
<dbReference type="FunFam" id="3.40.50.2300:FF:000105">
    <property type="entry name" value="Low molecular weight phosphotyrosine protein"/>
    <property type="match status" value="1"/>
</dbReference>
<dbReference type="CDD" id="cd16343">
    <property type="entry name" value="LMWPTP"/>
    <property type="match status" value="1"/>
</dbReference>
<dbReference type="GO" id="GO:0005737">
    <property type="term" value="C:cytoplasm"/>
    <property type="evidence" value="ECO:0007669"/>
    <property type="project" value="UniProtKB-SubCell"/>
</dbReference>
<keyword evidence="3" id="KW-0963">Cytoplasm</keyword>
<evidence type="ECO:0000256" key="6">
    <source>
        <dbReference type="ARBA" id="ARBA00051722"/>
    </source>
</evidence>
<keyword evidence="5" id="KW-0904">Protein phosphatase</keyword>
<evidence type="ECO:0000256" key="3">
    <source>
        <dbReference type="ARBA" id="ARBA00022490"/>
    </source>
</evidence>
<dbReference type="PRINTS" id="PR00719">
    <property type="entry name" value="LMWPTPASE"/>
</dbReference>
<dbReference type="Gene3D" id="3.40.50.2300">
    <property type="match status" value="1"/>
</dbReference>
<dbReference type="GO" id="GO:0004726">
    <property type="term" value="F:non-membrane spanning protein tyrosine phosphatase activity"/>
    <property type="evidence" value="ECO:0007669"/>
    <property type="project" value="InterPro"/>
</dbReference>
<protein>
    <submittedName>
        <fullName evidence="9">Low molecular weight phosphotyrosine protein phosphatase</fullName>
    </submittedName>
</protein>
<dbReference type="OrthoDB" id="3388at2759"/>
<dbReference type="SMART" id="SM00226">
    <property type="entry name" value="LMWPc"/>
    <property type="match status" value="1"/>
</dbReference>
<proteinExistence type="inferred from homology"/>
<dbReference type="Proteomes" id="UP001151518">
    <property type="component" value="Unassembled WGS sequence"/>
</dbReference>
<dbReference type="EMBL" id="JANBTW010000074">
    <property type="protein sequence ID" value="KAJ2672921.1"/>
    <property type="molecule type" value="Genomic_DNA"/>
</dbReference>
<keyword evidence="4" id="KW-0378">Hydrolase</keyword>
<evidence type="ECO:0000259" key="8">
    <source>
        <dbReference type="SMART" id="SM00226"/>
    </source>
</evidence>
<dbReference type="AlphaFoldDB" id="A0A9W8KWM3"/>
<evidence type="ECO:0000256" key="1">
    <source>
        <dbReference type="ARBA" id="ARBA00004496"/>
    </source>
</evidence>
<name>A0A9W8KWM3_9FUNG</name>
<sequence>MSHGDNKQISVLFVCLGNICRSPMAEAVFRHIVKKNRLGDRFVIDSAGTAAYHVNQKPDSRSVLTCTQRGVSISHRARQVQKADFDQFDYILCMDEDNLEDLLATKPKGSDARVELFGTFGSGAEDRIIKDPYYGGGKGFVTNFEQVTRCSLGLLRVLGFGNAAIEF</sequence>
<dbReference type="InterPro" id="IPR036196">
    <property type="entry name" value="Ptyr_pPase_sf"/>
</dbReference>
<dbReference type="GO" id="GO:0003993">
    <property type="term" value="F:acid phosphatase activity"/>
    <property type="evidence" value="ECO:0007669"/>
    <property type="project" value="InterPro"/>
</dbReference>
<gene>
    <name evidence="9" type="primary">stp1</name>
    <name evidence="9" type="ORF">GGI25_004902</name>
</gene>
<dbReference type="Pfam" id="PF01451">
    <property type="entry name" value="LMWPc"/>
    <property type="match status" value="1"/>
</dbReference>
<evidence type="ECO:0000313" key="10">
    <source>
        <dbReference type="Proteomes" id="UP001151518"/>
    </source>
</evidence>
<dbReference type="InterPro" id="IPR023485">
    <property type="entry name" value="Ptyr_pPase"/>
</dbReference>
<evidence type="ECO:0000256" key="5">
    <source>
        <dbReference type="ARBA" id="ARBA00022912"/>
    </source>
</evidence>
<comment type="caution">
    <text evidence="9">The sequence shown here is derived from an EMBL/GenBank/DDBJ whole genome shotgun (WGS) entry which is preliminary data.</text>
</comment>
<dbReference type="InterPro" id="IPR002115">
    <property type="entry name" value="Tyr_Pase_low_mol_wt_mml"/>
</dbReference>
<dbReference type="InterPro" id="IPR017867">
    <property type="entry name" value="Tyr_phospatase_low_mol_wt"/>
</dbReference>
<feature type="active site" evidence="7">
    <location>
        <position position="21"/>
    </location>
</feature>
<dbReference type="SUPFAM" id="SSF52788">
    <property type="entry name" value="Phosphotyrosine protein phosphatases I"/>
    <property type="match status" value="1"/>
</dbReference>
<evidence type="ECO:0000256" key="2">
    <source>
        <dbReference type="ARBA" id="ARBA00011063"/>
    </source>
</evidence>
<feature type="domain" description="Phosphotyrosine protein phosphatase I" evidence="8">
    <location>
        <begin position="9"/>
        <end position="157"/>
    </location>
</feature>
<dbReference type="PANTHER" id="PTHR11717">
    <property type="entry name" value="LOW MOLECULAR WEIGHT PROTEIN TYROSINE PHOSPHATASE"/>
    <property type="match status" value="1"/>
</dbReference>
<evidence type="ECO:0000313" key="9">
    <source>
        <dbReference type="EMBL" id="KAJ2672921.1"/>
    </source>
</evidence>
<dbReference type="PRINTS" id="PR00720">
    <property type="entry name" value="MAMMALPTPASE"/>
</dbReference>